<dbReference type="Pfam" id="PF00226">
    <property type="entry name" value="DnaJ"/>
    <property type="match status" value="1"/>
</dbReference>
<feature type="region of interest" description="Disordered" evidence="2">
    <location>
        <begin position="315"/>
        <end position="389"/>
    </location>
</feature>
<dbReference type="InterPro" id="IPR036869">
    <property type="entry name" value="J_dom_sf"/>
</dbReference>
<gene>
    <name evidence="4" type="ORF">CB5_LOCUS29905</name>
</gene>
<evidence type="ECO:0000256" key="1">
    <source>
        <dbReference type="SAM" id="Coils"/>
    </source>
</evidence>
<feature type="compositionally biased region" description="Polar residues" evidence="2">
    <location>
        <begin position="155"/>
        <end position="166"/>
    </location>
</feature>
<dbReference type="InterPro" id="IPR056988">
    <property type="entry name" value="Zn_ribbon_pln"/>
</dbReference>
<sequence length="827" mass="94139">MECNKDEALRAKEIAEKKFVSKDIAGARKFALKAQNLFPGLDGVSQMIATLDVHLASELKVGGRKIVKKQYRKLALQLHPDKNKSVGAESAFQFISEAWNVLSDKSKRTLYDHKRNIKGFQQKTFQTKKESSVPHTANGFYNFVKNTAQKEKAARQQTAGASRTNTVPPPPNPEPPKSNTFWTSCNKCKMQYEYLRIYLNHNLLCPNCHEPFLASETAAPTNGINTNPMRRSNTQQNQKNSKASGPGKGTASSSDNKASFQWGPFSRKAGAASAKATSTAAAQAANMVHQTYEKVRREREEAQARAKREEILQRKLNSLKKTSSSSGNSNIETSDSLHAKRRKGGGDNSEPADSVMRPENAKNRSFGSNTTASEMERVKPTNLDRGSSQLDIRSMLMEKSKVTLNKVLEDWNSKKVELEEKERAKKKQKVKENDEQKGKEDKQDKLDDNANINIKRRPSSADLNDEVNEPVLAMEVPDPDFYDFDGDRSEKSFRCDQIWATYDEEDGMPRYYALIQKVISLNPFKIRMSYLTSKSNIEFGPLNWTSSGFAKTCGDFRVGRYEVIDTVNIFSHQVRWEKAPRGFIKIFPKKGDIWALYRNWSADWNEHTPDEVIYKYDMVEVLDEYNEVNGISVIPLVKIGGFKTVFKRHTDPKEVKRIPKEEMFRFSHQVPSYLLTGEEAQNAPKGCRELDPAATPLELLQLASDISNLNFVFNRQKYLRFYKGRVQTAEIKHCRGEALLVVFLEEMEPSVFCKPTHALAYCICTMPWLHFPETTAVTAEIEVGSKSFNHAVFDMICFWRVKSRKFCTRQSIKFTIFYLSDSENFLL</sequence>
<evidence type="ECO:0000313" key="4">
    <source>
        <dbReference type="EMBL" id="CAD1846694.1"/>
    </source>
</evidence>
<dbReference type="CDD" id="cd06257">
    <property type="entry name" value="DnaJ"/>
    <property type="match status" value="1"/>
</dbReference>
<dbReference type="EMBL" id="CAJEUB010000021">
    <property type="protein sequence ID" value="CAD1846694.1"/>
    <property type="molecule type" value="Genomic_DNA"/>
</dbReference>
<dbReference type="InterPro" id="IPR001623">
    <property type="entry name" value="DnaJ_domain"/>
</dbReference>
<dbReference type="SMART" id="SM00271">
    <property type="entry name" value="DnaJ"/>
    <property type="match status" value="1"/>
</dbReference>
<dbReference type="SUPFAM" id="SSF46565">
    <property type="entry name" value="Chaperone J-domain"/>
    <property type="match status" value="1"/>
</dbReference>
<accession>A0A6V7QTY2</accession>
<feature type="region of interest" description="Disordered" evidence="2">
    <location>
        <begin position="418"/>
        <end position="453"/>
    </location>
</feature>
<dbReference type="PRINTS" id="PR00625">
    <property type="entry name" value="JDOMAIN"/>
</dbReference>
<dbReference type="Gene3D" id="1.10.287.110">
    <property type="entry name" value="DnaJ domain"/>
    <property type="match status" value="1"/>
</dbReference>
<organism evidence="4">
    <name type="scientific">Ananas comosus var. bracteatus</name>
    <name type="common">red pineapple</name>
    <dbReference type="NCBI Taxonomy" id="296719"/>
    <lineage>
        <taxon>Eukaryota</taxon>
        <taxon>Viridiplantae</taxon>
        <taxon>Streptophyta</taxon>
        <taxon>Embryophyta</taxon>
        <taxon>Tracheophyta</taxon>
        <taxon>Spermatophyta</taxon>
        <taxon>Magnoliopsida</taxon>
        <taxon>Liliopsida</taxon>
        <taxon>Poales</taxon>
        <taxon>Bromeliaceae</taxon>
        <taxon>Bromelioideae</taxon>
        <taxon>Ananas</taxon>
    </lineage>
</organism>
<dbReference type="Pfam" id="PF23551">
    <property type="entry name" value="Zn_ribbon_20"/>
    <property type="match status" value="1"/>
</dbReference>
<keyword evidence="1" id="KW-0175">Coiled coil</keyword>
<feature type="compositionally biased region" description="Basic and acidic residues" evidence="2">
    <location>
        <begin position="430"/>
        <end position="448"/>
    </location>
</feature>
<feature type="compositionally biased region" description="Polar residues" evidence="2">
    <location>
        <begin position="363"/>
        <end position="373"/>
    </location>
</feature>
<dbReference type="Pfam" id="PF11926">
    <property type="entry name" value="DUF3444"/>
    <property type="match status" value="1"/>
</dbReference>
<dbReference type="AlphaFoldDB" id="A0A6V7QTY2"/>
<evidence type="ECO:0000259" key="3">
    <source>
        <dbReference type="PROSITE" id="PS50076"/>
    </source>
</evidence>
<feature type="region of interest" description="Disordered" evidence="2">
    <location>
        <begin position="219"/>
        <end position="263"/>
    </location>
</feature>
<feature type="region of interest" description="Disordered" evidence="2">
    <location>
        <begin position="149"/>
        <end position="181"/>
    </location>
</feature>
<feature type="compositionally biased region" description="Pro residues" evidence="2">
    <location>
        <begin position="167"/>
        <end position="176"/>
    </location>
</feature>
<dbReference type="PANTHER" id="PTHR44137:SF32">
    <property type="entry name" value="DNAJ HEAT SHOCK AMINO-TERMINAL DOMAIN PROTEIN"/>
    <property type="match status" value="1"/>
</dbReference>
<dbReference type="InterPro" id="IPR018253">
    <property type="entry name" value="DnaJ_domain_CS"/>
</dbReference>
<dbReference type="GO" id="GO:0005783">
    <property type="term" value="C:endoplasmic reticulum"/>
    <property type="evidence" value="ECO:0007669"/>
    <property type="project" value="UniProtKB-ARBA"/>
</dbReference>
<feature type="compositionally biased region" description="Polar residues" evidence="2">
    <location>
        <begin position="250"/>
        <end position="259"/>
    </location>
</feature>
<proteinExistence type="predicted"/>
<feature type="coiled-coil region" evidence="1">
    <location>
        <begin position="285"/>
        <end position="312"/>
    </location>
</feature>
<protein>
    <recommendedName>
        <fullName evidence="3">J domain-containing protein</fullName>
    </recommendedName>
</protein>
<dbReference type="PANTHER" id="PTHR44137">
    <property type="entry name" value="BNAC03G44070D PROTEIN"/>
    <property type="match status" value="1"/>
</dbReference>
<feature type="compositionally biased region" description="Low complexity" evidence="2">
    <location>
        <begin position="315"/>
        <end position="336"/>
    </location>
</feature>
<name>A0A6V7QTY2_ANACO</name>
<dbReference type="InterPro" id="IPR024593">
    <property type="entry name" value="DUF3444"/>
</dbReference>
<dbReference type="PROSITE" id="PS00636">
    <property type="entry name" value="DNAJ_1"/>
    <property type="match status" value="1"/>
</dbReference>
<feature type="compositionally biased region" description="Polar residues" evidence="2">
    <location>
        <begin position="219"/>
        <end position="243"/>
    </location>
</feature>
<evidence type="ECO:0000256" key="2">
    <source>
        <dbReference type="SAM" id="MobiDB-lite"/>
    </source>
</evidence>
<reference evidence="4" key="1">
    <citation type="submission" date="2020-07" db="EMBL/GenBank/DDBJ databases">
        <authorList>
            <person name="Lin J."/>
        </authorList>
    </citation>
    <scope>NUCLEOTIDE SEQUENCE</scope>
</reference>
<dbReference type="PROSITE" id="PS50076">
    <property type="entry name" value="DNAJ_2"/>
    <property type="match status" value="1"/>
</dbReference>
<feature type="domain" description="J" evidence="3">
    <location>
        <begin position="46"/>
        <end position="115"/>
    </location>
</feature>